<sequence length="378" mass="42839">MSEKRPITFGVEFEFIVPQAAGVDSHPHDERWYHTKNYDRNYLDAMCPIVVDFLRDTVPIVEDDCYKTSLYAANERGITLQPGRAVPYSYFWVTSFDGSVKARPEEDVVGNYNYGYYPVEVSSRVLQEDEFDEVASVYRQLRASMRINLNSSCGFHVHVGTSHLDLDGYKRLATLIMVCEPFLWRCCETFRRDSWWALSISSYSKTARVRSRRPSNPVMDSFLPSGVLADGLRDSLRGIWSATSVLGLREQLLVQWGGEEGDYYVRGAFNVREIDEEDVFGEPCRTSTAEFRYSHASGDAERDQCFVRICIALVRAAELDAPAYQAMIASFAKGGDFGNFLDPLGLQDLNAYCTAAESEYIRKAAEHPKPATDFLPKI</sequence>
<organism evidence="1 2">
    <name type="scientific">Diaporthe eres</name>
    <name type="common">Phomopsis oblonga</name>
    <dbReference type="NCBI Taxonomy" id="83184"/>
    <lineage>
        <taxon>Eukaryota</taxon>
        <taxon>Fungi</taxon>
        <taxon>Dikarya</taxon>
        <taxon>Ascomycota</taxon>
        <taxon>Pezizomycotina</taxon>
        <taxon>Sordariomycetes</taxon>
        <taxon>Sordariomycetidae</taxon>
        <taxon>Diaporthales</taxon>
        <taxon>Diaporthaceae</taxon>
        <taxon>Diaporthe</taxon>
        <taxon>Diaporthe eres species complex</taxon>
    </lineage>
</organism>
<accession>A0ABR1P218</accession>
<dbReference type="EMBL" id="JAKNSF020000056">
    <property type="protein sequence ID" value="KAK7724653.1"/>
    <property type="molecule type" value="Genomic_DNA"/>
</dbReference>
<comment type="caution">
    <text evidence="1">The sequence shown here is derived from an EMBL/GenBank/DDBJ whole genome shotgun (WGS) entry which is preliminary data.</text>
</comment>
<keyword evidence="2" id="KW-1185">Reference proteome</keyword>
<reference evidence="1 2" key="1">
    <citation type="submission" date="2024-02" db="EMBL/GenBank/DDBJ databases">
        <title>De novo assembly and annotation of 12 fungi associated with fruit tree decline syndrome in Ontario, Canada.</title>
        <authorList>
            <person name="Sulman M."/>
            <person name="Ellouze W."/>
            <person name="Ilyukhin E."/>
        </authorList>
    </citation>
    <scope>NUCLEOTIDE SEQUENCE [LARGE SCALE GENOMIC DNA]</scope>
    <source>
        <strain evidence="1 2">M169</strain>
    </source>
</reference>
<evidence type="ECO:0000313" key="2">
    <source>
        <dbReference type="Proteomes" id="UP001430848"/>
    </source>
</evidence>
<gene>
    <name evidence="1" type="ORF">SLS63_008633</name>
</gene>
<protein>
    <recommendedName>
        <fullName evidence="3">Amidoligase enzyme</fullName>
    </recommendedName>
</protein>
<dbReference type="InterPro" id="IPR022025">
    <property type="entry name" value="Amidoligase_2"/>
</dbReference>
<dbReference type="PANTHER" id="PTHR36847">
    <property type="entry name" value="AMIDOLIGASE ENZYME"/>
    <property type="match status" value="1"/>
</dbReference>
<name>A0ABR1P218_DIAER</name>
<proteinExistence type="predicted"/>
<dbReference type="Pfam" id="PF12224">
    <property type="entry name" value="Amidoligase_2"/>
    <property type="match status" value="1"/>
</dbReference>
<dbReference type="Proteomes" id="UP001430848">
    <property type="component" value="Unassembled WGS sequence"/>
</dbReference>
<evidence type="ECO:0008006" key="3">
    <source>
        <dbReference type="Google" id="ProtNLM"/>
    </source>
</evidence>
<evidence type="ECO:0000313" key="1">
    <source>
        <dbReference type="EMBL" id="KAK7724653.1"/>
    </source>
</evidence>
<dbReference type="PANTHER" id="PTHR36847:SF1">
    <property type="entry name" value="AMIDOLIGASE ENZYME"/>
    <property type="match status" value="1"/>
</dbReference>